<evidence type="ECO:0000256" key="4">
    <source>
        <dbReference type="ARBA" id="ARBA00022771"/>
    </source>
</evidence>
<keyword evidence="4 8" id="KW-0863">Zinc-finger</keyword>
<feature type="region of interest" description="Disordered" evidence="9">
    <location>
        <begin position="125"/>
        <end position="208"/>
    </location>
</feature>
<keyword evidence="6" id="KW-0238">DNA-binding</keyword>
<evidence type="ECO:0000256" key="3">
    <source>
        <dbReference type="ARBA" id="ARBA00022737"/>
    </source>
</evidence>
<dbReference type="Gene3D" id="3.30.160.60">
    <property type="entry name" value="Classic Zinc Finger"/>
    <property type="match status" value="1"/>
</dbReference>
<evidence type="ECO:0000259" key="10">
    <source>
        <dbReference type="PROSITE" id="PS50157"/>
    </source>
</evidence>
<feature type="domain" description="C2H2-type" evidence="10">
    <location>
        <begin position="10"/>
        <end position="33"/>
    </location>
</feature>
<evidence type="ECO:0000313" key="11">
    <source>
        <dbReference type="EMBL" id="KAJ1519869.1"/>
    </source>
</evidence>
<dbReference type="InterPro" id="IPR036236">
    <property type="entry name" value="Znf_C2H2_sf"/>
</dbReference>
<dbReference type="PROSITE" id="PS00028">
    <property type="entry name" value="ZINC_FINGER_C2H2_1"/>
    <property type="match status" value="1"/>
</dbReference>
<dbReference type="Proteomes" id="UP001075354">
    <property type="component" value="Chromosome 15"/>
</dbReference>
<keyword evidence="12" id="KW-1185">Reference proteome</keyword>
<name>A0AAV7X7A8_9NEOP</name>
<dbReference type="InterPro" id="IPR051059">
    <property type="entry name" value="VerF-like"/>
</dbReference>
<dbReference type="PANTHER" id="PTHR40626:SF11">
    <property type="entry name" value="ZINC FINGER PROTEIN YPR022C"/>
    <property type="match status" value="1"/>
</dbReference>
<evidence type="ECO:0000256" key="9">
    <source>
        <dbReference type="SAM" id="MobiDB-lite"/>
    </source>
</evidence>
<protein>
    <recommendedName>
        <fullName evidence="10">C2H2-type domain-containing protein</fullName>
    </recommendedName>
</protein>
<proteinExistence type="predicted"/>
<dbReference type="GO" id="GO:0000785">
    <property type="term" value="C:chromatin"/>
    <property type="evidence" value="ECO:0007669"/>
    <property type="project" value="TreeGrafter"/>
</dbReference>
<organism evidence="11 12">
    <name type="scientific">Megalurothrips usitatus</name>
    <name type="common">bean blossom thrips</name>
    <dbReference type="NCBI Taxonomy" id="439358"/>
    <lineage>
        <taxon>Eukaryota</taxon>
        <taxon>Metazoa</taxon>
        <taxon>Ecdysozoa</taxon>
        <taxon>Arthropoda</taxon>
        <taxon>Hexapoda</taxon>
        <taxon>Insecta</taxon>
        <taxon>Pterygota</taxon>
        <taxon>Neoptera</taxon>
        <taxon>Paraneoptera</taxon>
        <taxon>Thysanoptera</taxon>
        <taxon>Terebrantia</taxon>
        <taxon>Thripoidea</taxon>
        <taxon>Thripidae</taxon>
        <taxon>Megalurothrips</taxon>
    </lineage>
</organism>
<keyword evidence="5" id="KW-0862">Zinc</keyword>
<keyword evidence="3" id="KW-0677">Repeat</keyword>
<gene>
    <name evidence="11" type="ORF">ONE63_004111</name>
</gene>
<reference evidence="11" key="1">
    <citation type="submission" date="2022-12" db="EMBL/GenBank/DDBJ databases">
        <title>Chromosome-level genome assembly of the bean flower thrips Megalurothrips usitatus.</title>
        <authorList>
            <person name="Ma L."/>
            <person name="Liu Q."/>
            <person name="Li H."/>
            <person name="Cai W."/>
        </authorList>
    </citation>
    <scope>NUCLEOTIDE SEQUENCE</scope>
    <source>
        <strain evidence="11">Cailab_2022a</strain>
    </source>
</reference>
<evidence type="ECO:0000256" key="6">
    <source>
        <dbReference type="ARBA" id="ARBA00023125"/>
    </source>
</evidence>
<evidence type="ECO:0000313" key="12">
    <source>
        <dbReference type="Proteomes" id="UP001075354"/>
    </source>
</evidence>
<comment type="caution">
    <text evidence="11">The sequence shown here is derived from an EMBL/GenBank/DDBJ whole genome shotgun (WGS) entry which is preliminary data.</text>
</comment>
<feature type="compositionally biased region" description="Pro residues" evidence="9">
    <location>
        <begin position="131"/>
        <end position="152"/>
    </location>
</feature>
<dbReference type="SUPFAM" id="SSF57667">
    <property type="entry name" value="beta-beta-alpha zinc fingers"/>
    <property type="match status" value="1"/>
</dbReference>
<evidence type="ECO:0000256" key="8">
    <source>
        <dbReference type="PROSITE-ProRule" id="PRU00042"/>
    </source>
</evidence>
<sequence length="208" mass="22572">MRTHTGERPYVCRLCDRAFRQSNHLKRHLGVTHELRGAAVGHAFRSMIALKRKRLQRERFRALTAFFAKQGALKGFAADSTADLLIDRGLGKDLSGRGGIRRSRAEMRYQEMAARLGRPPYLKGLVSLPGAPAPQSPTAAPHPSPAPAPAPTPVSQSTPILAFPQSAPKPKPGPRSRSKASPSTPNKKRVGPRIKASPSKVMGPERKA</sequence>
<dbReference type="AlphaFoldDB" id="A0AAV7X7A8"/>
<dbReference type="GO" id="GO:0008270">
    <property type="term" value="F:zinc ion binding"/>
    <property type="evidence" value="ECO:0007669"/>
    <property type="project" value="UniProtKB-KW"/>
</dbReference>
<evidence type="ECO:0000256" key="7">
    <source>
        <dbReference type="ARBA" id="ARBA00023242"/>
    </source>
</evidence>
<dbReference type="GO" id="GO:0005634">
    <property type="term" value="C:nucleus"/>
    <property type="evidence" value="ECO:0007669"/>
    <property type="project" value="UniProtKB-SubCell"/>
</dbReference>
<evidence type="ECO:0000256" key="2">
    <source>
        <dbReference type="ARBA" id="ARBA00022723"/>
    </source>
</evidence>
<keyword evidence="2" id="KW-0479">Metal-binding</keyword>
<evidence type="ECO:0000256" key="1">
    <source>
        <dbReference type="ARBA" id="ARBA00004123"/>
    </source>
</evidence>
<evidence type="ECO:0000256" key="5">
    <source>
        <dbReference type="ARBA" id="ARBA00022833"/>
    </source>
</evidence>
<accession>A0AAV7X7A8</accession>
<dbReference type="InterPro" id="IPR013087">
    <property type="entry name" value="Znf_C2H2_type"/>
</dbReference>
<dbReference type="PROSITE" id="PS50157">
    <property type="entry name" value="ZINC_FINGER_C2H2_2"/>
    <property type="match status" value="1"/>
</dbReference>
<dbReference type="FunFam" id="3.30.160.60:FF:001004">
    <property type="entry name" value="Zinc finger protein 426"/>
    <property type="match status" value="1"/>
</dbReference>
<keyword evidence="7" id="KW-0539">Nucleus</keyword>
<dbReference type="GO" id="GO:0000978">
    <property type="term" value="F:RNA polymerase II cis-regulatory region sequence-specific DNA binding"/>
    <property type="evidence" value="ECO:0007669"/>
    <property type="project" value="InterPro"/>
</dbReference>
<dbReference type="EMBL" id="JAPTSV010000015">
    <property type="protein sequence ID" value="KAJ1519869.1"/>
    <property type="molecule type" value="Genomic_DNA"/>
</dbReference>
<dbReference type="GO" id="GO:0000981">
    <property type="term" value="F:DNA-binding transcription factor activity, RNA polymerase II-specific"/>
    <property type="evidence" value="ECO:0007669"/>
    <property type="project" value="InterPro"/>
</dbReference>
<dbReference type="SMART" id="SM00355">
    <property type="entry name" value="ZnF_C2H2"/>
    <property type="match status" value="1"/>
</dbReference>
<dbReference type="PANTHER" id="PTHR40626">
    <property type="entry name" value="MIP31509P"/>
    <property type="match status" value="1"/>
</dbReference>
<comment type="subcellular location">
    <subcellularLocation>
        <location evidence="1">Nucleus</location>
    </subcellularLocation>
</comment>